<evidence type="ECO:0000313" key="4">
    <source>
        <dbReference type="Proteomes" id="UP001595715"/>
    </source>
</evidence>
<proteinExistence type="predicted"/>
<dbReference type="Proteomes" id="UP001595715">
    <property type="component" value="Unassembled WGS sequence"/>
</dbReference>
<feature type="compositionally biased region" description="Basic and acidic residues" evidence="1">
    <location>
        <begin position="302"/>
        <end position="315"/>
    </location>
</feature>
<feature type="transmembrane region" description="Helical" evidence="2">
    <location>
        <begin position="216"/>
        <end position="234"/>
    </location>
</feature>
<keyword evidence="2" id="KW-0472">Membrane</keyword>
<dbReference type="EMBL" id="JBHSAM010000028">
    <property type="protein sequence ID" value="MFC4101163.1"/>
    <property type="molecule type" value="Genomic_DNA"/>
</dbReference>
<feature type="transmembrane region" description="Helical" evidence="2">
    <location>
        <begin position="241"/>
        <end position="258"/>
    </location>
</feature>
<accession>A0ABV8K5B9</accession>
<gene>
    <name evidence="3" type="ORF">ACFOZ8_16090</name>
</gene>
<feature type="transmembrane region" description="Helical" evidence="2">
    <location>
        <begin position="270"/>
        <end position="288"/>
    </location>
</feature>
<dbReference type="RefSeq" id="WP_377719788.1">
    <property type="nucleotide sequence ID" value="NZ_JBHSAM010000028.1"/>
</dbReference>
<protein>
    <submittedName>
        <fullName evidence="3">DoxX-like family protein</fullName>
    </submittedName>
</protein>
<keyword evidence="2" id="KW-0812">Transmembrane</keyword>
<reference evidence="4" key="1">
    <citation type="journal article" date="2019" name="Int. J. Syst. Evol. Microbiol.">
        <title>The Global Catalogue of Microorganisms (GCM) 10K type strain sequencing project: providing services to taxonomists for standard genome sequencing and annotation.</title>
        <authorList>
            <consortium name="The Broad Institute Genomics Platform"/>
            <consortium name="The Broad Institute Genome Sequencing Center for Infectious Disease"/>
            <person name="Wu L."/>
            <person name="Ma J."/>
        </authorList>
    </citation>
    <scope>NUCLEOTIDE SEQUENCE [LARGE SCALE GENOMIC DNA]</scope>
    <source>
        <strain evidence="4">IBRC-M 10987</strain>
    </source>
</reference>
<evidence type="ECO:0000256" key="2">
    <source>
        <dbReference type="SAM" id="Phobius"/>
    </source>
</evidence>
<feature type="transmembrane region" description="Helical" evidence="2">
    <location>
        <begin position="169"/>
        <end position="185"/>
    </location>
</feature>
<keyword evidence="4" id="KW-1185">Reference proteome</keyword>
<keyword evidence="2" id="KW-1133">Transmembrane helix</keyword>
<feature type="region of interest" description="Disordered" evidence="1">
    <location>
        <begin position="293"/>
        <end position="315"/>
    </location>
</feature>
<comment type="caution">
    <text evidence="3">The sequence shown here is derived from an EMBL/GenBank/DDBJ whole genome shotgun (WGS) entry which is preliminary data.</text>
</comment>
<sequence>MKRAKPIYVELDMKTDMDHLWAHTQQPDKHEQWDLRFSEIRYLPKTSPGAQHFRYMTRIGFGLRIEGSGETKERFDVRTGERVSTLRFGSEQRASLIREGRGYWKYVPQDGRIVFLTQYDYDTRFGSAGKIFDRYVFRPLMGYATAWSFDALRIWLERGIVPAITIERALIHYGSVMLLAALWTYEGLVPKLLMPGGGELELMLQTGWFPGRETNVLTWMGIAEIGMAAAVFVFHRHKRLFAAQGLLLGMLAAAAFVANPELLAAPFNPLTLSLPMIGLGWVASRTANNLPQAGRCRRRPVRRAERKVDGHGVHL</sequence>
<dbReference type="Pfam" id="PF13781">
    <property type="entry name" value="DoxX_3"/>
    <property type="match status" value="1"/>
</dbReference>
<evidence type="ECO:0000313" key="3">
    <source>
        <dbReference type="EMBL" id="MFC4101163.1"/>
    </source>
</evidence>
<dbReference type="InterPro" id="IPR025695">
    <property type="entry name" value="DoxX-like"/>
</dbReference>
<evidence type="ECO:0000256" key="1">
    <source>
        <dbReference type="SAM" id="MobiDB-lite"/>
    </source>
</evidence>
<name>A0ABV8K5B9_9BACL</name>
<organism evidence="3 4">
    <name type="scientific">Paenibacillus xanthanilyticus</name>
    <dbReference type="NCBI Taxonomy" id="1783531"/>
    <lineage>
        <taxon>Bacteria</taxon>
        <taxon>Bacillati</taxon>
        <taxon>Bacillota</taxon>
        <taxon>Bacilli</taxon>
        <taxon>Bacillales</taxon>
        <taxon>Paenibacillaceae</taxon>
        <taxon>Paenibacillus</taxon>
    </lineage>
</organism>